<dbReference type="InterPro" id="IPR029063">
    <property type="entry name" value="SAM-dependent_MTases_sf"/>
</dbReference>
<evidence type="ECO:0000313" key="3">
    <source>
        <dbReference type="Proteomes" id="UP000621510"/>
    </source>
</evidence>
<dbReference type="GO" id="GO:0008168">
    <property type="term" value="F:methyltransferase activity"/>
    <property type="evidence" value="ECO:0007669"/>
    <property type="project" value="UniProtKB-KW"/>
</dbReference>
<dbReference type="SUPFAM" id="SSF53335">
    <property type="entry name" value="S-adenosyl-L-methionine-dependent methyltransferases"/>
    <property type="match status" value="1"/>
</dbReference>
<keyword evidence="2" id="KW-0489">Methyltransferase</keyword>
<keyword evidence="3" id="KW-1185">Reference proteome</keyword>
<dbReference type="EMBL" id="JAERRG010000009">
    <property type="protein sequence ID" value="MBL1115402.1"/>
    <property type="molecule type" value="Genomic_DNA"/>
</dbReference>
<dbReference type="PANTHER" id="PTHR42998:SF1">
    <property type="entry name" value="TYPE I RESTRICTION ENZYME HINDI METHYLASE SUBUNIT"/>
    <property type="match status" value="1"/>
</dbReference>
<dbReference type="InterPro" id="IPR003356">
    <property type="entry name" value="DNA_methylase_A-5"/>
</dbReference>
<name>A0ABS1PU10_9ACTN</name>
<dbReference type="GO" id="GO:0032259">
    <property type="term" value="P:methylation"/>
    <property type="evidence" value="ECO:0007669"/>
    <property type="project" value="UniProtKB-KW"/>
</dbReference>
<dbReference type="PRINTS" id="PR00507">
    <property type="entry name" value="N12N6MTFRASE"/>
</dbReference>
<organism evidence="2 3">
    <name type="scientific">Streptomyces endocoffeicus</name>
    <dbReference type="NCBI Taxonomy" id="2898945"/>
    <lineage>
        <taxon>Bacteria</taxon>
        <taxon>Bacillati</taxon>
        <taxon>Actinomycetota</taxon>
        <taxon>Actinomycetes</taxon>
        <taxon>Kitasatosporales</taxon>
        <taxon>Streptomycetaceae</taxon>
        <taxon>Streptomyces</taxon>
    </lineage>
</organism>
<sequence>MAATCRTEHTQGYLEIAEMKQMTKACTAPSTPTLPIASDRDAEMPIAQLEAAALTEPARPHDLADNENFDYITGATVIRLSETEKLRQSVVRALVDQYGIDPRDVAADVPLHVTDPEGGRPRRRRVSLAVFEHGRPHEQEYIRCVVVTSVRPRHNRASAKIRSYTHAHHQDDTAGEVSALMQAAGPACRYGLWTDGNDLLFIGRDTTSARNKTFLPLTNWPTAVAHQRDTAPAPPSRTTGSTPANEMMLRLAFRRCRNAIHVSEGQPQSAAFWQFLYVLLAKFHDEYLVRAGKRKTRFYLHRSTLDRVPGEGDSSTAAERVRELFGEVEERYAHYNLFDQTDELSLSDQALGFLVGELAAYSLCTTPLDTLTTAYHELFGDALSGDHGQYFTPASMVRLLVEITAPEPGETVLDPCCGTGGFLRESLAALSRQQAVAAALLTTQEHTRLAAAHHEELSRNAQERVFGADLDPMMARAAAFAVMMLTGSVGNTFHMDSLAFPTSGALPGLPDARRHLDRIGPGAVDVLLTNPPFGSDIPVTGPVLELFRTGPSQVEKPSVAFSWTREKDGTLRRGKPASSVAPEKLFVQKAIEWVRPGGRIGMVLPNGILSNPGADDEALRQYILDECWIMASVDLPVESFLVGAGVNVLTSALALRKKTEQEKRQERMHGPADYPVFMAVAKKVGHDRRGKPLYVRDGHGNLAASGHEETDLITVRGVANLRTVRRCAFILDDDLRSARQFPQGNDRPCIIAAYDTFVARHGHEFPWNIGD</sequence>
<dbReference type="PANTHER" id="PTHR42998">
    <property type="entry name" value="TYPE I RESTRICTION ENZYME HINDVIIP M PROTEIN-RELATED"/>
    <property type="match status" value="1"/>
</dbReference>
<evidence type="ECO:0000259" key="1">
    <source>
        <dbReference type="Pfam" id="PF02384"/>
    </source>
</evidence>
<dbReference type="Gene3D" id="3.40.50.150">
    <property type="entry name" value="Vaccinia Virus protein VP39"/>
    <property type="match status" value="1"/>
</dbReference>
<protein>
    <submittedName>
        <fullName evidence="2">N-6 DNA methylase</fullName>
    </submittedName>
</protein>
<keyword evidence="2" id="KW-0808">Transferase</keyword>
<dbReference type="Pfam" id="PF02384">
    <property type="entry name" value="N6_Mtase"/>
    <property type="match status" value="1"/>
</dbReference>
<dbReference type="Proteomes" id="UP000621510">
    <property type="component" value="Unassembled WGS sequence"/>
</dbReference>
<comment type="caution">
    <text evidence="2">The sequence shown here is derived from an EMBL/GenBank/DDBJ whole genome shotgun (WGS) entry which is preliminary data.</text>
</comment>
<feature type="domain" description="DNA methylase adenine-specific" evidence="1">
    <location>
        <begin position="379"/>
        <end position="663"/>
    </location>
</feature>
<reference evidence="2 3" key="1">
    <citation type="submission" date="2021-01" db="EMBL/GenBank/DDBJ databases">
        <title>WGS of actinomycetes isolated from Thailand.</title>
        <authorList>
            <person name="Thawai C."/>
        </authorList>
    </citation>
    <scope>NUCLEOTIDE SEQUENCE [LARGE SCALE GENOMIC DNA]</scope>
    <source>
        <strain evidence="2 3">CA3R110</strain>
    </source>
</reference>
<gene>
    <name evidence="2" type="ORF">JK364_23815</name>
</gene>
<accession>A0ABS1PU10</accession>
<dbReference type="RefSeq" id="WP_201853194.1">
    <property type="nucleotide sequence ID" value="NZ_JAERRG010000009.1"/>
</dbReference>
<dbReference type="InterPro" id="IPR052916">
    <property type="entry name" value="Type-I_RE_MTase_Subunit"/>
</dbReference>
<evidence type="ECO:0000313" key="2">
    <source>
        <dbReference type="EMBL" id="MBL1115402.1"/>
    </source>
</evidence>
<proteinExistence type="predicted"/>